<evidence type="ECO:0000313" key="1">
    <source>
        <dbReference type="EMBL" id="CAG8736197.1"/>
    </source>
</evidence>
<keyword evidence="2" id="KW-1185">Reference proteome</keyword>
<reference evidence="1" key="1">
    <citation type="submission" date="2021-06" db="EMBL/GenBank/DDBJ databases">
        <authorList>
            <person name="Kallberg Y."/>
            <person name="Tangrot J."/>
            <person name="Rosling A."/>
        </authorList>
    </citation>
    <scope>NUCLEOTIDE SEQUENCE</scope>
    <source>
        <strain evidence="1">87-6 pot B 2015</strain>
    </source>
</reference>
<dbReference type="Proteomes" id="UP000789375">
    <property type="component" value="Unassembled WGS sequence"/>
</dbReference>
<accession>A0A9N9IIG7</accession>
<organism evidence="1 2">
    <name type="scientific">Funneliformis mosseae</name>
    <name type="common">Endomycorrhizal fungus</name>
    <name type="synonym">Glomus mosseae</name>
    <dbReference type="NCBI Taxonomy" id="27381"/>
    <lineage>
        <taxon>Eukaryota</taxon>
        <taxon>Fungi</taxon>
        <taxon>Fungi incertae sedis</taxon>
        <taxon>Mucoromycota</taxon>
        <taxon>Glomeromycotina</taxon>
        <taxon>Glomeromycetes</taxon>
        <taxon>Glomerales</taxon>
        <taxon>Glomeraceae</taxon>
        <taxon>Funneliformis</taxon>
    </lineage>
</organism>
<proteinExistence type="predicted"/>
<protein>
    <submittedName>
        <fullName evidence="1">10012_t:CDS:1</fullName>
    </submittedName>
</protein>
<gene>
    <name evidence="1" type="ORF">FMOSSE_LOCUS15900</name>
</gene>
<feature type="non-terminal residue" evidence="1">
    <location>
        <position position="88"/>
    </location>
</feature>
<dbReference type="AlphaFoldDB" id="A0A9N9IIG7"/>
<sequence length="88" mass="10233">PLKIFNNYEHVDKMDAHYAFYKNLCSILDNEKCLKKSAILPRNSLKAKKSGTLILSLQKRYLSEIEFTSLVKKIKYIDNGLNIEIQNI</sequence>
<evidence type="ECO:0000313" key="2">
    <source>
        <dbReference type="Proteomes" id="UP000789375"/>
    </source>
</evidence>
<comment type="caution">
    <text evidence="1">The sequence shown here is derived from an EMBL/GenBank/DDBJ whole genome shotgun (WGS) entry which is preliminary data.</text>
</comment>
<dbReference type="EMBL" id="CAJVPP010018710">
    <property type="protein sequence ID" value="CAG8736197.1"/>
    <property type="molecule type" value="Genomic_DNA"/>
</dbReference>
<name>A0A9N9IIG7_FUNMO</name>